<proteinExistence type="predicted"/>
<dbReference type="Proteomes" id="UP000281553">
    <property type="component" value="Unassembled WGS sequence"/>
</dbReference>
<dbReference type="OrthoDB" id="6263180at2759"/>
<feature type="compositionally biased region" description="Basic and acidic residues" evidence="1">
    <location>
        <begin position="89"/>
        <end position="108"/>
    </location>
</feature>
<dbReference type="EMBL" id="UYRU01065260">
    <property type="protein sequence ID" value="VDN16272.1"/>
    <property type="molecule type" value="Genomic_DNA"/>
</dbReference>
<evidence type="ECO:0000256" key="1">
    <source>
        <dbReference type="SAM" id="MobiDB-lite"/>
    </source>
</evidence>
<organism evidence="2 3">
    <name type="scientific">Dibothriocephalus latus</name>
    <name type="common">Fish tapeworm</name>
    <name type="synonym">Diphyllobothrium latum</name>
    <dbReference type="NCBI Taxonomy" id="60516"/>
    <lineage>
        <taxon>Eukaryota</taxon>
        <taxon>Metazoa</taxon>
        <taxon>Spiralia</taxon>
        <taxon>Lophotrochozoa</taxon>
        <taxon>Platyhelminthes</taxon>
        <taxon>Cestoda</taxon>
        <taxon>Eucestoda</taxon>
        <taxon>Diphyllobothriidea</taxon>
        <taxon>Diphyllobothriidae</taxon>
        <taxon>Dibothriocephalus</taxon>
    </lineage>
</organism>
<gene>
    <name evidence="2" type="ORF">DILT_LOCUS12103</name>
</gene>
<dbReference type="AlphaFoldDB" id="A0A3P7P878"/>
<evidence type="ECO:0008006" key="4">
    <source>
        <dbReference type="Google" id="ProtNLM"/>
    </source>
</evidence>
<feature type="region of interest" description="Disordered" evidence="1">
    <location>
        <begin position="77"/>
        <end position="108"/>
    </location>
</feature>
<keyword evidence="3" id="KW-1185">Reference proteome</keyword>
<accession>A0A3P7P878</accession>
<evidence type="ECO:0000313" key="2">
    <source>
        <dbReference type="EMBL" id="VDN16272.1"/>
    </source>
</evidence>
<protein>
    <recommendedName>
        <fullName evidence="4">Cysteine protease</fullName>
    </recommendedName>
</protein>
<sequence length="108" mass="12455">MPIKHLDPSCAFGFYCGSRMELVQLLERLPRISELRSSHRSNTRLIEVVSASQATHLFTPPVTSLPTAKRFSLTKDLRPSYSYPPIDDSSEKLDDHRQHREERDTVFL</sequence>
<evidence type="ECO:0000313" key="3">
    <source>
        <dbReference type="Proteomes" id="UP000281553"/>
    </source>
</evidence>
<name>A0A3P7P878_DIBLA</name>
<reference evidence="2 3" key="1">
    <citation type="submission" date="2018-11" db="EMBL/GenBank/DDBJ databases">
        <authorList>
            <consortium name="Pathogen Informatics"/>
        </authorList>
    </citation>
    <scope>NUCLEOTIDE SEQUENCE [LARGE SCALE GENOMIC DNA]</scope>
</reference>